<gene>
    <name evidence="10" type="ORF">CHUDEA2_2750</name>
</gene>
<keyword evidence="2" id="KW-0132">Cell division</keyword>
<evidence type="ECO:0000256" key="4">
    <source>
        <dbReference type="ARBA" id="ARBA00023054"/>
    </source>
</evidence>
<evidence type="ECO:0000256" key="7">
    <source>
        <dbReference type="PIRNR" id="PIRNR005719"/>
    </source>
</evidence>
<keyword evidence="3" id="KW-0498">Mitosis</keyword>
<dbReference type="SMART" id="SM00968">
    <property type="entry name" value="SMC_hinge"/>
    <property type="match status" value="1"/>
</dbReference>
<dbReference type="InterPro" id="IPR010935">
    <property type="entry name" value="SMC_hinge"/>
</dbReference>
<dbReference type="VEuPathDB" id="CryptoDB:Chro.20291"/>
<feature type="coiled-coil region" evidence="8">
    <location>
        <begin position="241"/>
        <end position="271"/>
    </location>
</feature>
<feature type="coiled-coil region" evidence="8">
    <location>
        <begin position="911"/>
        <end position="973"/>
    </location>
</feature>
<dbReference type="Pfam" id="PF02463">
    <property type="entry name" value="SMC_N"/>
    <property type="match status" value="1"/>
</dbReference>
<dbReference type="SUPFAM" id="SSF75553">
    <property type="entry name" value="Smc hinge domain"/>
    <property type="match status" value="1"/>
</dbReference>
<sequence>MQSKIVYNTDSMAQIEDFSEKRKERTLKCFIKKLIIENFKSYNGRHIIGPFSEGLTCIVGPNGSGKSNLMDALSFALGLSSNDMRSTNLKDLIYRPEQEGGPVDISQSNNTVGFSQKGSQSNLSNNAEVSLVFTLQFENNQEIIFSRRILSSGASRYLIDKNVVSQETYINKLADYNILVKARNFLVFQGDVEDVAQRAPKELTKLFEQISGSDELIEEYDRLSNEQSLNQIVSHNSFNRRKLLEAERRELQKQIEEVNEYERLEEQKANNRLELVLFQLYCNENMGGKYFDERQAIDNEITLICQNIESEKQKIRDSESKLAKDNLEWNKQYNDLEKLEQDESSKKNEIIKYENSIKRNKLELKKLQKQMENMLTYKQKNKKLIEEYEAKTQSINNELSNLKTQESSEFIDAISFDLQEYIECKKKADIASSKLREQSLQIEREIANKLGLIEILEKENEEIQIQLTTSRSLLDSISAKINEQEEKLGHSKETELELNSQIFELESNFNGFTDKIAKLSEQRYTFNERIKDIDARKGEVQKEIESRKLIEDMKNYINTGMIIGKEENIVFGRLSDMCHSNNKQYNSVIDSALGKYSEYIVVSTWETAKSCICWLKQHRKQPMNFLPLNSIKLDKRGNSTVMEANLRAICNNNKSMRSLAKDNLHSSDERILPVLEFCLFGVIFTQSLEDAKKIFYTEAPRLGIIPKVMTFDGEKILKNGNISADSSRNQMNNKGFAKEYANLLSKIETLNEEICRLEEAESDGQRRLYRLKENLKRLKIDKNAIELKIEIYKKNKNEKSTGISLLENQFKEREEEILKHRSEYESLCIKLENLRNEIHDSDQRHFKQLSKKLNIEDIASLEQESRKKHEEQLQKRKKLSSRLNIIIEEYDSIKKRDNTLKEKFKEKEVNLARIENLIIEECKQIEKLNEEVSQIEFKQTNLKNSIKSITSFKKEIQKELEAKKKALLELQGLCTSKELERSSKNEELEALNGELIILLKNIVFENIKIPLISGEYDDIRKYWEFFETSGKNKSENHLEYLEPPMIQIDYSALTEGQKNSSKSLRQIESEVSRLKKNISDISHKLESLNPNMKSKGKLKEIDAQLEALLEDQRDIRKKSMEIDKSYKSLRKRRTESFMKCFEAVKEAVGDFYSRLTCDDSNIGGQAFLDLDDTNLEEPFSCGVIFHAMPPSKRFRDIQQLSGGEKTMAALALLFAMQSYHPSPFFVLDEVDAALDPRNVQSIAKFLKKASFQSIVISLKDRLFSQADTLIGVYKNREMQTSSTMTLDLRRYSQPATVILNVQKENLGYNSAFSRSIEYDSHEGSSLTGANFFEKEFDQDIGKGQNISVD</sequence>
<dbReference type="GO" id="GO:0008278">
    <property type="term" value="C:cohesin complex"/>
    <property type="evidence" value="ECO:0007669"/>
    <property type="project" value="TreeGrafter"/>
</dbReference>
<dbReference type="GO" id="GO:0007062">
    <property type="term" value="P:sister chromatid cohesion"/>
    <property type="evidence" value="ECO:0007669"/>
    <property type="project" value="TreeGrafter"/>
</dbReference>
<dbReference type="GO" id="GO:0003677">
    <property type="term" value="F:DNA binding"/>
    <property type="evidence" value="ECO:0007669"/>
    <property type="project" value="TreeGrafter"/>
</dbReference>
<keyword evidence="5 7" id="KW-0539">Nucleus</keyword>
<feature type="coiled-coil region" evidence="8">
    <location>
        <begin position="733"/>
        <end position="844"/>
    </location>
</feature>
<feature type="coiled-coil region" evidence="8">
    <location>
        <begin position="308"/>
        <end position="405"/>
    </location>
</feature>
<dbReference type="PANTHER" id="PTHR18937">
    <property type="entry name" value="STRUCTURAL MAINTENANCE OF CHROMOSOMES SMC FAMILY MEMBER"/>
    <property type="match status" value="1"/>
</dbReference>
<dbReference type="InterPro" id="IPR003395">
    <property type="entry name" value="RecF/RecN/SMC_N"/>
</dbReference>
<name>A0A0S4TBT2_CRYHO</name>
<dbReference type="VEuPathDB" id="CryptoDB:ChTU502y2012_373g0195"/>
<dbReference type="InterPro" id="IPR024704">
    <property type="entry name" value="SMC"/>
</dbReference>
<dbReference type="Gene3D" id="3.40.50.300">
    <property type="entry name" value="P-loop containing nucleotide triphosphate hydrolases"/>
    <property type="match status" value="2"/>
</dbReference>
<keyword evidence="6" id="KW-0131">Cell cycle</keyword>
<evidence type="ECO:0000256" key="5">
    <source>
        <dbReference type="ARBA" id="ARBA00023242"/>
    </source>
</evidence>
<proteinExistence type="inferred from homology"/>
<evidence type="ECO:0000313" key="10">
    <source>
        <dbReference type="EMBL" id="CUV04633.1"/>
    </source>
</evidence>
<keyword evidence="4 8" id="KW-0175">Coiled coil</keyword>
<evidence type="ECO:0000256" key="2">
    <source>
        <dbReference type="ARBA" id="ARBA00022618"/>
    </source>
</evidence>
<evidence type="ECO:0000256" key="1">
    <source>
        <dbReference type="ARBA" id="ARBA00004123"/>
    </source>
</evidence>
<comment type="subcellular location">
    <subcellularLocation>
        <location evidence="1 7">Nucleus</location>
    </subcellularLocation>
</comment>
<reference evidence="10" key="1">
    <citation type="submission" date="2015-08" db="EMBL/GenBank/DDBJ databases">
        <authorList>
            <person name="Babu N.S."/>
            <person name="Beckwith C.J."/>
            <person name="Beseler K.G."/>
            <person name="Brison A."/>
            <person name="Carone J.V."/>
            <person name="Caskin T.P."/>
            <person name="Diamond M."/>
            <person name="Durham M.E."/>
            <person name="Foxe J.M."/>
            <person name="Go M."/>
            <person name="Henderson B.A."/>
            <person name="Jones I.B."/>
            <person name="McGettigan J.A."/>
            <person name="Micheletti S.J."/>
            <person name="Nasrallah M.E."/>
            <person name="Ortiz D."/>
            <person name="Piller C.R."/>
            <person name="Privatt S.R."/>
            <person name="Schneider S.L."/>
            <person name="Sharp S."/>
            <person name="Smith T.C."/>
            <person name="Stanton J.D."/>
            <person name="Ullery H.E."/>
            <person name="Wilson R.J."/>
            <person name="Serrano M.G."/>
            <person name="Buck G."/>
            <person name="Lee V."/>
            <person name="Wang Y."/>
            <person name="Carvalho R."/>
            <person name="Voegtly L."/>
            <person name="Shi R."/>
            <person name="Duckworth R."/>
            <person name="Johnson A."/>
            <person name="Loviza R."/>
            <person name="Walstead R."/>
            <person name="Shah Z."/>
            <person name="Kiflezghi M."/>
            <person name="Wade K."/>
            <person name="Ball S.L."/>
            <person name="Bradley K.W."/>
            <person name="Asai D.J."/>
            <person name="Bowman C.A."/>
            <person name="Russell D.A."/>
            <person name="Pope W.H."/>
            <person name="Jacobs-Sera D."/>
            <person name="Hendrix R.W."/>
            <person name="Hatfull G.F."/>
        </authorList>
    </citation>
    <scope>NUCLEOTIDE SEQUENCE [LARGE SCALE GENOMIC DNA]</scope>
</reference>
<dbReference type="SUPFAM" id="SSF52540">
    <property type="entry name" value="P-loop containing nucleoside triphosphate hydrolases"/>
    <property type="match status" value="1"/>
</dbReference>
<dbReference type="Proteomes" id="UP000199752">
    <property type="component" value="Chromosome 2"/>
</dbReference>
<evidence type="ECO:0000256" key="6">
    <source>
        <dbReference type="ARBA" id="ARBA00023306"/>
    </source>
</evidence>
<dbReference type="VEuPathDB" id="CryptoDB:CHUDEA2_2750"/>
<dbReference type="Gene3D" id="1.20.1060.20">
    <property type="match status" value="1"/>
</dbReference>
<feature type="coiled-coil region" evidence="8">
    <location>
        <begin position="446"/>
        <end position="473"/>
    </location>
</feature>
<dbReference type="GO" id="GO:0005524">
    <property type="term" value="F:ATP binding"/>
    <property type="evidence" value="ECO:0007669"/>
    <property type="project" value="InterPro"/>
</dbReference>
<protein>
    <recommendedName>
        <fullName evidence="7">Structural maintenance of chromosomes protein</fullName>
    </recommendedName>
</protein>
<dbReference type="VEuPathDB" id="CryptoDB:GY17_00002230"/>
<dbReference type="GO" id="GO:0051301">
    <property type="term" value="P:cell division"/>
    <property type="evidence" value="ECO:0007669"/>
    <property type="project" value="UniProtKB-KW"/>
</dbReference>
<comment type="similarity">
    <text evidence="7">Belongs to the SMC family.</text>
</comment>
<dbReference type="PIRSF" id="PIRSF005719">
    <property type="entry name" value="SMC"/>
    <property type="match status" value="1"/>
</dbReference>
<feature type="domain" description="SMC hinge" evidence="9">
    <location>
        <begin position="568"/>
        <end position="695"/>
    </location>
</feature>
<dbReference type="Pfam" id="PF06470">
    <property type="entry name" value="SMC_hinge"/>
    <property type="match status" value="1"/>
</dbReference>
<evidence type="ECO:0000256" key="8">
    <source>
        <dbReference type="SAM" id="Coils"/>
    </source>
</evidence>
<feature type="coiled-coil region" evidence="8">
    <location>
        <begin position="1057"/>
        <end position="1118"/>
    </location>
</feature>
<organism evidence="10">
    <name type="scientific">Cryptosporidium hominis</name>
    <dbReference type="NCBI Taxonomy" id="237895"/>
    <lineage>
        <taxon>Eukaryota</taxon>
        <taxon>Sar</taxon>
        <taxon>Alveolata</taxon>
        <taxon>Apicomplexa</taxon>
        <taxon>Conoidasida</taxon>
        <taxon>Coccidia</taxon>
        <taxon>Eucoccidiorida</taxon>
        <taxon>Eimeriorina</taxon>
        <taxon>Cryptosporidiidae</taxon>
        <taxon>Cryptosporidium</taxon>
    </lineage>
</organism>
<dbReference type="EMBL" id="LN877948">
    <property type="protein sequence ID" value="CUV04633.1"/>
    <property type="molecule type" value="Genomic_DNA"/>
</dbReference>
<accession>A0A0S4TBT2</accession>
<dbReference type="InterPro" id="IPR036277">
    <property type="entry name" value="SMC_hinge_sf"/>
</dbReference>
<dbReference type="PANTHER" id="PTHR18937:SF12">
    <property type="entry name" value="STRUCTURAL MAINTENANCE OF CHROMOSOMES PROTEIN"/>
    <property type="match status" value="1"/>
</dbReference>
<evidence type="ECO:0000259" key="9">
    <source>
        <dbReference type="SMART" id="SM00968"/>
    </source>
</evidence>
<evidence type="ECO:0000256" key="3">
    <source>
        <dbReference type="ARBA" id="ARBA00022776"/>
    </source>
</evidence>
<dbReference type="GO" id="GO:0005634">
    <property type="term" value="C:nucleus"/>
    <property type="evidence" value="ECO:0007669"/>
    <property type="project" value="UniProtKB-SubCell"/>
</dbReference>
<dbReference type="GO" id="GO:0016887">
    <property type="term" value="F:ATP hydrolysis activity"/>
    <property type="evidence" value="ECO:0007669"/>
    <property type="project" value="InterPro"/>
</dbReference>
<dbReference type="InterPro" id="IPR027417">
    <property type="entry name" value="P-loop_NTPase"/>
</dbReference>
<dbReference type="OrthoDB" id="5575062at2759"/>